<feature type="domain" description="NADP-dependent oxidoreductase" evidence="3">
    <location>
        <begin position="15"/>
        <end position="309"/>
    </location>
</feature>
<proteinExistence type="predicted"/>
<accession>A0ABN2II85</accession>
<evidence type="ECO:0000256" key="1">
    <source>
        <dbReference type="ARBA" id="ARBA00023002"/>
    </source>
</evidence>
<sequence length="337" mass="35629">MEMRHLGSAGPAVSAIGLGTMSLMTTNDERAAGELLGRALDAGVTLVDTADVYGDGEVESALGRLLASRRDAVVLATKVGLPMNGDPERAGGSRRWIVRAVEDSLRRLQTDHIDLYQLHRPDPSTPIDETVAAFDELRQAGKIRWAGSSVFPAEMLVESQWAAERQGVAPFVSEQSPYSILVRGTERAVLPAAQAHGVGVIAWSPLNGGWLTGKYRRGVAAPEGSRAASGNPFVRADDEAKLAVTERLARIADAAGLSLMQLGLGWAQEHPAISSVLVGPRTIEQLDQLLAAAQTRLSAATLDAIDEVVAPGTSVDPRNEGWSSPALAAPARRRVAS</sequence>
<protein>
    <submittedName>
        <fullName evidence="4">Aldo/keto reductase</fullName>
    </submittedName>
</protein>
<comment type="caution">
    <text evidence="4">The sequence shown here is derived from an EMBL/GenBank/DDBJ whole genome shotgun (WGS) entry which is preliminary data.</text>
</comment>
<dbReference type="Gene3D" id="3.20.20.100">
    <property type="entry name" value="NADP-dependent oxidoreductase domain"/>
    <property type="match status" value="1"/>
</dbReference>
<evidence type="ECO:0000313" key="5">
    <source>
        <dbReference type="Proteomes" id="UP001501690"/>
    </source>
</evidence>
<dbReference type="SUPFAM" id="SSF51430">
    <property type="entry name" value="NAD(P)-linked oxidoreductase"/>
    <property type="match status" value="1"/>
</dbReference>
<keyword evidence="1" id="KW-0560">Oxidoreductase</keyword>
<dbReference type="InterPro" id="IPR023210">
    <property type="entry name" value="NADP_OxRdtase_dom"/>
</dbReference>
<gene>
    <name evidence="4" type="ORF">GCM10009808_24470</name>
</gene>
<name>A0ABN2II85_9MICO</name>
<organism evidence="4 5">
    <name type="scientific">Microbacterium sediminicola</name>
    <dbReference type="NCBI Taxonomy" id="415210"/>
    <lineage>
        <taxon>Bacteria</taxon>
        <taxon>Bacillati</taxon>
        <taxon>Actinomycetota</taxon>
        <taxon>Actinomycetes</taxon>
        <taxon>Micrococcales</taxon>
        <taxon>Microbacteriaceae</taxon>
        <taxon>Microbacterium</taxon>
    </lineage>
</organism>
<keyword evidence="5" id="KW-1185">Reference proteome</keyword>
<dbReference type="PRINTS" id="PR00069">
    <property type="entry name" value="ALDKETRDTASE"/>
</dbReference>
<dbReference type="InterPro" id="IPR050523">
    <property type="entry name" value="AKR_Detox_Biosynth"/>
</dbReference>
<evidence type="ECO:0000313" key="4">
    <source>
        <dbReference type="EMBL" id="GAA1705600.1"/>
    </source>
</evidence>
<dbReference type="InterPro" id="IPR020471">
    <property type="entry name" value="AKR"/>
</dbReference>
<dbReference type="Proteomes" id="UP001501690">
    <property type="component" value="Unassembled WGS sequence"/>
</dbReference>
<dbReference type="EMBL" id="BAAAPL010000002">
    <property type="protein sequence ID" value="GAA1705600.1"/>
    <property type="molecule type" value="Genomic_DNA"/>
</dbReference>
<evidence type="ECO:0000256" key="2">
    <source>
        <dbReference type="SAM" id="MobiDB-lite"/>
    </source>
</evidence>
<dbReference type="InterPro" id="IPR036812">
    <property type="entry name" value="NAD(P)_OxRdtase_dom_sf"/>
</dbReference>
<dbReference type="PANTHER" id="PTHR43364:SF4">
    <property type="entry name" value="NAD(P)-LINKED OXIDOREDUCTASE SUPERFAMILY PROTEIN"/>
    <property type="match status" value="1"/>
</dbReference>
<feature type="region of interest" description="Disordered" evidence="2">
    <location>
        <begin position="313"/>
        <end position="337"/>
    </location>
</feature>
<reference evidence="4 5" key="1">
    <citation type="journal article" date="2019" name="Int. J. Syst. Evol. Microbiol.">
        <title>The Global Catalogue of Microorganisms (GCM) 10K type strain sequencing project: providing services to taxonomists for standard genome sequencing and annotation.</title>
        <authorList>
            <consortium name="The Broad Institute Genomics Platform"/>
            <consortium name="The Broad Institute Genome Sequencing Center for Infectious Disease"/>
            <person name="Wu L."/>
            <person name="Ma J."/>
        </authorList>
    </citation>
    <scope>NUCLEOTIDE SEQUENCE [LARGE SCALE GENOMIC DNA]</scope>
    <source>
        <strain evidence="4 5">JCM 15577</strain>
    </source>
</reference>
<dbReference type="PANTHER" id="PTHR43364">
    <property type="entry name" value="NADH-SPECIFIC METHYLGLYOXAL REDUCTASE-RELATED"/>
    <property type="match status" value="1"/>
</dbReference>
<dbReference type="Pfam" id="PF00248">
    <property type="entry name" value="Aldo_ket_red"/>
    <property type="match status" value="1"/>
</dbReference>
<dbReference type="RefSeq" id="WP_344073036.1">
    <property type="nucleotide sequence ID" value="NZ_BAAAPL010000002.1"/>
</dbReference>
<evidence type="ECO:0000259" key="3">
    <source>
        <dbReference type="Pfam" id="PF00248"/>
    </source>
</evidence>